<dbReference type="SUPFAM" id="SSF51905">
    <property type="entry name" value="FAD/NAD(P)-binding domain"/>
    <property type="match status" value="1"/>
</dbReference>
<protein>
    <recommendedName>
        <fullName evidence="2">Lycopene cyclase</fullName>
    </recommendedName>
</protein>
<dbReference type="Gene3D" id="3.50.50.60">
    <property type="entry name" value="FAD/NAD(P)-binding domain"/>
    <property type="match status" value="2"/>
</dbReference>
<dbReference type="EMBL" id="CP114014">
    <property type="protein sequence ID" value="XAY04086.1"/>
    <property type="molecule type" value="Genomic_DNA"/>
</dbReference>
<accession>A0AAU7ARH2</accession>
<proteinExistence type="predicted"/>
<organism evidence="1">
    <name type="scientific">Paraconexibacter sp. AEG42_29</name>
    <dbReference type="NCBI Taxonomy" id="2997339"/>
    <lineage>
        <taxon>Bacteria</taxon>
        <taxon>Bacillati</taxon>
        <taxon>Actinomycetota</taxon>
        <taxon>Thermoleophilia</taxon>
        <taxon>Solirubrobacterales</taxon>
        <taxon>Paraconexibacteraceae</taxon>
        <taxon>Paraconexibacter</taxon>
    </lineage>
</organism>
<dbReference type="InterPro" id="IPR036188">
    <property type="entry name" value="FAD/NAD-bd_sf"/>
</dbReference>
<name>A0AAU7ARH2_9ACTN</name>
<evidence type="ECO:0000313" key="1">
    <source>
        <dbReference type="EMBL" id="XAY04086.1"/>
    </source>
</evidence>
<dbReference type="AlphaFoldDB" id="A0AAU7ARH2"/>
<reference evidence="1" key="1">
    <citation type="submission" date="2022-12" db="EMBL/GenBank/DDBJ databases">
        <title>Paraconexibacter alkalitolerans sp. nov. and Baekduia alba sp. nov., isolated from soil and emended description of the genera Paraconexibacter (Chun et al., 2020) and Baekduia (An et al., 2020).</title>
        <authorList>
            <person name="Vieira S."/>
            <person name="Huber K.J."/>
            <person name="Geppert A."/>
            <person name="Wolf J."/>
            <person name="Neumann-Schaal M."/>
            <person name="Muesken M."/>
            <person name="Overmann J."/>
        </authorList>
    </citation>
    <scope>NUCLEOTIDE SEQUENCE</scope>
    <source>
        <strain evidence="1">AEG42_29</strain>
    </source>
</reference>
<dbReference type="Pfam" id="PF05834">
    <property type="entry name" value="Lycopene_cycl"/>
    <property type="match status" value="1"/>
</dbReference>
<sequence>MTDRPLVIVGAGCAGLSLAVALLDAGWDPPLVLLERRTDYTRDRTWCFWDTGDVPWTHLADASWARWRIGDAVQEADEHPYVQLPADRFYAAALGRLRRARHVELRRGVRVLGLAERGDGVQLRTTAGVVSAAHVVDCRGPAHPAVRAAVRDGLTQRFLGQFVRTDRPCFDPGEATLMAFHGDHPRELRFVYTLPVSDREALVEDTSFAWHTTPSRDRRRAIAAAVAQPFTVTGSEAGAIPMSAVSVPQTSRVWAAGLPAGAARPSSGYAFVRIQAQAAAMAQALCDGRTRPPRVGSARRDALDAVFLRALDADPPAFAAHLEALASGVDGDVLARFMNDASSPADELRVMAALPPLPFLRAAAGTALPLPARGNG</sequence>
<dbReference type="KEGG" id="parq:DSM112329_00915"/>
<dbReference type="RefSeq" id="WP_354700632.1">
    <property type="nucleotide sequence ID" value="NZ_CP114014.1"/>
</dbReference>
<dbReference type="Gene3D" id="3.30.9.10">
    <property type="entry name" value="D-Amino Acid Oxidase, subunit A, domain 2"/>
    <property type="match status" value="1"/>
</dbReference>
<evidence type="ECO:0008006" key="2">
    <source>
        <dbReference type="Google" id="ProtNLM"/>
    </source>
</evidence>
<gene>
    <name evidence="1" type="ORF">DSM112329_00915</name>
</gene>